<dbReference type="AlphaFoldDB" id="A0AAN7VRM2"/>
<evidence type="ECO:0000313" key="1">
    <source>
        <dbReference type="EMBL" id="KAK5698199.1"/>
    </source>
</evidence>
<proteinExistence type="predicted"/>
<protein>
    <submittedName>
        <fullName evidence="1">Uncharacterized protein</fullName>
    </submittedName>
</protein>
<organism evidence="1 2">
    <name type="scientific">Elasticomyces elasticus</name>
    <dbReference type="NCBI Taxonomy" id="574655"/>
    <lineage>
        <taxon>Eukaryota</taxon>
        <taxon>Fungi</taxon>
        <taxon>Dikarya</taxon>
        <taxon>Ascomycota</taxon>
        <taxon>Pezizomycotina</taxon>
        <taxon>Dothideomycetes</taxon>
        <taxon>Dothideomycetidae</taxon>
        <taxon>Mycosphaerellales</taxon>
        <taxon>Teratosphaeriaceae</taxon>
        <taxon>Elasticomyces</taxon>
    </lineage>
</organism>
<name>A0AAN7VRM2_9PEZI</name>
<gene>
    <name evidence="1" type="ORF">LTR97_007160</name>
</gene>
<comment type="caution">
    <text evidence="1">The sequence shown here is derived from an EMBL/GenBank/DDBJ whole genome shotgun (WGS) entry which is preliminary data.</text>
</comment>
<dbReference type="EMBL" id="JAVRQU010000010">
    <property type="protein sequence ID" value="KAK5698199.1"/>
    <property type="molecule type" value="Genomic_DNA"/>
</dbReference>
<accession>A0AAN7VRM2</accession>
<sequence length="245" mass="27358">MAHTQASEDLTIAGLLASRLADVDLHAATTATPSVKTRHNYAHHALYFHYPACQLLPDYVEFPKLPSPVDAAFMDAPPPEKQMLGIVGTAFHAVLPLKVACRPQVSYTDAGLALLAGAEWLAGDEGISTLHLVRFWDESRKGSFWRFELTSFRGYLAGAKHFELNEEQFRQLLVCGDHFAWIVTLQYLVAQTSYRAIYEVRERLTTFYGEGAVSHEEHNWRRGFASAGPADLAESRAEKVVRGMH</sequence>
<evidence type="ECO:0000313" key="2">
    <source>
        <dbReference type="Proteomes" id="UP001310594"/>
    </source>
</evidence>
<dbReference type="Proteomes" id="UP001310594">
    <property type="component" value="Unassembled WGS sequence"/>
</dbReference>
<reference evidence="1" key="1">
    <citation type="submission" date="2023-08" db="EMBL/GenBank/DDBJ databases">
        <title>Black Yeasts Isolated from many extreme environments.</title>
        <authorList>
            <person name="Coleine C."/>
            <person name="Stajich J.E."/>
            <person name="Selbmann L."/>
        </authorList>
    </citation>
    <scope>NUCLEOTIDE SEQUENCE</scope>
    <source>
        <strain evidence="1">CCFEE 5810</strain>
    </source>
</reference>